<evidence type="ECO:0000313" key="2">
    <source>
        <dbReference type="EMBL" id="MCH7414526.1"/>
    </source>
</evidence>
<dbReference type="EMBL" id="JAKZGO010000011">
    <property type="protein sequence ID" value="MCH7414526.1"/>
    <property type="molecule type" value="Genomic_DNA"/>
</dbReference>
<evidence type="ECO:0000259" key="1">
    <source>
        <dbReference type="Pfam" id="PF08818"/>
    </source>
</evidence>
<accession>A0ABS9VDK6</accession>
<reference evidence="2" key="1">
    <citation type="submission" date="2022-03" db="EMBL/GenBank/DDBJ databases">
        <title>De novo assembled genomes of Belliella spp. (Cyclobacteriaceae) strains.</title>
        <authorList>
            <person name="Szabo A."/>
            <person name="Korponai K."/>
            <person name="Felfoldi T."/>
        </authorList>
    </citation>
    <scope>NUCLEOTIDE SEQUENCE</scope>
    <source>
        <strain evidence="2">DSM 111903</strain>
    </source>
</reference>
<dbReference type="SUPFAM" id="SSF159888">
    <property type="entry name" value="YdhG-like"/>
    <property type="match status" value="1"/>
</dbReference>
<dbReference type="RefSeq" id="WP_241413034.1">
    <property type="nucleotide sequence ID" value="NZ_JAKZGO010000011.1"/>
</dbReference>
<keyword evidence="3" id="KW-1185">Reference proteome</keyword>
<name>A0ABS9VDK6_9BACT</name>
<dbReference type="Proteomes" id="UP001165430">
    <property type="component" value="Unassembled WGS sequence"/>
</dbReference>
<dbReference type="InterPro" id="IPR014922">
    <property type="entry name" value="YdhG-like"/>
</dbReference>
<feature type="domain" description="YdhG-like" evidence="1">
    <location>
        <begin position="16"/>
        <end position="107"/>
    </location>
</feature>
<protein>
    <submittedName>
        <fullName evidence="2">DUF1801 domain-containing protein</fullName>
    </submittedName>
</protein>
<gene>
    <name evidence="2" type="ORF">MM213_13590</name>
</gene>
<proteinExistence type="predicted"/>
<dbReference type="Gene3D" id="3.90.1150.200">
    <property type="match status" value="1"/>
</dbReference>
<sequence>MSIEVTEYINNAPEAHKEIMETIRTLIHQSVEGVEEEFKWSRPVFTKTKSFAYLLANKHHVNLGFYGDFEKLNDPDGILEGTGKTMRHIKLKNASDINSSLLSEWFKFLTKE</sequence>
<evidence type="ECO:0000313" key="3">
    <source>
        <dbReference type="Proteomes" id="UP001165430"/>
    </source>
</evidence>
<organism evidence="2 3">
    <name type="scientific">Belliella alkalica</name>
    <dbReference type="NCBI Taxonomy" id="1730871"/>
    <lineage>
        <taxon>Bacteria</taxon>
        <taxon>Pseudomonadati</taxon>
        <taxon>Bacteroidota</taxon>
        <taxon>Cytophagia</taxon>
        <taxon>Cytophagales</taxon>
        <taxon>Cyclobacteriaceae</taxon>
        <taxon>Belliella</taxon>
    </lineage>
</organism>
<comment type="caution">
    <text evidence="2">The sequence shown here is derived from an EMBL/GenBank/DDBJ whole genome shotgun (WGS) entry which is preliminary data.</text>
</comment>
<dbReference type="Pfam" id="PF08818">
    <property type="entry name" value="DUF1801"/>
    <property type="match status" value="1"/>
</dbReference>